<gene>
    <name evidence="2" type="ORF">GCM10011501_12510</name>
</gene>
<evidence type="ECO:0000256" key="1">
    <source>
        <dbReference type="SAM" id="MobiDB-lite"/>
    </source>
</evidence>
<feature type="compositionally biased region" description="Basic and acidic residues" evidence="1">
    <location>
        <begin position="136"/>
        <end position="149"/>
    </location>
</feature>
<comment type="caution">
    <text evidence="2">The sequence shown here is derived from an EMBL/GenBank/DDBJ whole genome shotgun (WGS) entry which is preliminary data.</text>
</comment>
<accession>A0ABQ3IL10</accession>
<organism evidence="2 3">
    <name type="scientific">Thalassotalea profundi</name>
    <dbReference type="NCBI Taxonomy" id="2036687"/>
    <lineage>
        <taxon>Bacteria</taxon>
        <taxon>Pseudomonadati</taxon>
        <taxon>Pseudomonadota</taxon>
        <taxon>Gammaproteobacteria</taxon>
        <taxon>Alteromonadales</taxon>
        <taxon>Colwelliaceae</taxon>
        <taxon>Thalassotalea</taxon>
    </lineage>
</organism>
<feature type="region of interest" description="Disordered" evidence="1">
    <location>
        <begin position="119"/>
        <end position="149"/>
    </location>
</feature>
<dbReference type="EMBL" id="BNAH01000004">
    <property type="protein sequence ID" value="GHE85077.1"/>
    <property type="molecule type" value="Genomic_DNA"/>
</dbReference>
<dbReference type="RefSeq" id="WP_189377400.1">
    <property type="nucleotide sequence ID" value="NZ_BNAH01000004.1"/>
</dbReference>
<reference evidence="3" key="1">
    <citation type="journal article" date="2019" name="Int. J. Syst. Evol. Microbiol.">
        <title>The Global Catalogue of Microorganisms (GCM) 10K type strain sequencing project: providing services to taxonomists for standard genome sequencing and annotation.</title>
        <authorList>
            <consortium name="The Broad Institute Genomics Platform"/>
            <consortium name="The Broad Institute Genome Sequencing Center for Infectious Disease"/>
            <person name="Wu L."/>
            <person name="Ma J."/>
        </authorList>
    </citation>
    <scope>NUCLEOTIDE SEQUENCE [LARGE SCALE GENOMIC DNA]</scope>
    <source>
        <strain evidence="3">CGMCC 1.15922</strain>
    </source>
</reference>
<proteinExistence type="predicted"/>
<sequence length="149" mass="16924">MSALHKEVRVEKDINLIYDFTEKPNLTQLKAHKDRAVVAKLRADLVLPSDKILTVDIDFDTNSGYHNNSIMVMDDFGVEMIATAFEVKYGKIHADNIRKAWNEKQEENDPRKPTYILVQKPEDNNSVPNTYAKCGGEVHPKDIAPKSIT</sequence>
<name>A0ABQ3IL10_9GAMM</name>
<dbReference type="Proteomes" id="UP000626370">
    <property type="component" value="Unassembled WGS sequence"/>
</dbReference>
<evidence type="ECO:0000313" key="3">
    <source>
        <dbReference type="Proteomes" id="UP000626370"/>
    </source>
</evidence>
<protein>
    <submittedName>
        <fullName evidence="2">Uncharacterized protein</fullName>
    </submittedName>
</protein>
<keyword evidence="3" id="KW-1185">Reference proteome</keyword>
<evidence type="ECO:0000313" key="2">
    <source>
        <dbReference type="EMBL" id="GHE85077.1"/>
    </source>
</evidence>